<protein>
    <recommendedName>
        <fullName evidence="7">Scarecrow-like protein 9</fullName>
    </recommendedName>
</protein>
<feature type="compositionally biased region" description="Basic residues" evidence="4">
    <location>
        <begin position="298"/>
        <end position="309"/>
    </location>
</feature>
<dbReference type="PROSITE" id="PS50985">
    <property type="entry name" value="GRAS"/>
    <property type="match status" value="1"/>
</dbReference>
<dbReference type="InterPro" id="IPR005202">
    <property type="entry name" value="TF_GRAS"/>
</dbReference>
<comment type="caution">
    <text evidence="3">Lacks conserved residue(s) required for the propagation of feature annotation.</text>
</comment>
<evidence type="ECO:0000313" key="5">
    <source>
        <dbReference type="EMBL" id="KAK4763113.1"/>
    </source>
</evidence>
<evidence type="ECO:0000256" key="1">
    <source>
        <dbReference type="ARBA" id="ARBA00023015"/>
    </source>
</evidence>
<organism evidence="5 6">
    <name type="scientific">Trapa natans</name>
    <name type="common">Water chestnut</name>
    <dbReference type="NCBI Taxonomy" id="22666"/>
    <lineage>
        <taxon>Eukaryota</taxon>
        <taxon>Viridiplantae</taxon>
        <taxon>Streptophyta</taxon>
        <taxon>Embryophyta</taxon>
        <taxon>Tracheophyta</taxon>
        <taxon>Spermatophyta</taxon>
        <taxon>Magnoliopsida</taxon>
        <taxon>eudicotyledons</taxon>
        <taxon>Gunneridae</taxon>
        <taxon>Pentapetalae</taxon>
        <taxon>rosids</taxon>
        <taxon>malvids</taxon>
        <taxon>Myrtales</taxon>
        <taxon>Lythraceae</taxon>
        <taxon>Trapa</taxon>
    </lineage>
</organism>
<dbReference type="Pfam" id="PF03514">
    <property type="entry name" value="GRAS"/>
    <property type="match status" value="1"/>
</dbReference>
<evidence type="ECO:0000256" key="4">
    <source>
        <dbReference type="SAM" id="MobiDB-lite"/>
    </source>
</evidence>
<dbReference type="Proteomes" id="UP001346149">
    <property type="component" value="Unassembled WGS sequence"/>
</dbReference>
<proteinExistence type="inferred from homology"/>
<feature type="region of interest" description="SAW" evidence="3">
    <location>
        <begin position="616"/>
        <end position="691"/>
    </location>
</feature>
<keyword evidence="1" id="KW-0805">Transcription regulation</keyword>
<feature type="region of interest" description="Leucine repeat II (LRII)" evidence="3">
    <location>
        <begin position="477"/>
        <end position="509"/>
    </location>
</feature>
<evidence type="ECO:0008006" key="7">
    <source>
        <dbReference type="Google" id="ProtNLM"/>
    </source>
</evidence>
<feature type="region of interest" description="Leucine repeat I (LRI)" evidence="3">
    <location>
        <begin position="317"/>
        <end position="377"/>
    </location>
</feature>
<keyword evidence="6" id="KW-1185">Reference proteome</keyword>
<sequence length="693" mass="78644">MLFSEGFMDTLLMEPSSFLGELKFNHGSISISQDINPENGFNLGGGFSNLVNNPSPHSSAWSDAESPEYNDTPTSNSVLQFISEILMEEDLDEQPDMLQDCLALQAAEKSFYDVINQEYAPSSNPSECFLENSFQESSYDSSSNACSCYNSDSVGDTQAPGARNLVTPCMHLTDSLSSKFKLLDPCSVAGEIEGNALLGRVGTLGGTRDLVSEGSQIPSRGSKVKRIHRREEEDFPREGRNNKHSAVSIEEPEQWEMFDKVLLCMCQGEKDEQTCHAKDGQEIDPNRKVAEQWPAKGSHGKSGTRKKKNSAAAGEVVDLWTLLTQCAQAVAINDQRNSMELIKQIRLHSSPCGDGNQRLAYYVVKGLEARLAGTESPSYSYIARQASSAADILKAYQFYVEACPFKRMSNFFANRTIMRKAQKAATIHIIHFGILYGFQWPCFIQRISKRGGGPPKIRMTGIELPQPGFRPSERVEETGRRLAKYCKRFGVEFEYDTIAKKWETIQLEELKINRDDFIVVNCLYRFKNLPDESVVMSSPRDMVLKLIRKIEPDLFVHGVDNGTYSAPFFLTRFREALFHFSSLFDMFDVRLEDRKNEQRMVFEQEFFGRDAMNVIACEGVARIERPETYKQWQIRNMRAGFRQISLCDDIFKEVKRVVRSEYHRDFVIDQDGNWMLLGWKGRVIHAVSCWIPA</sequence>
<gene>
    <name evidence="5" type="ORF">SAY86_008881</name>
</gene>
<dbReference type="EMBL" id="JAXQNO010000024">
    <property type="protein sequence ID" value="KAK4763113.1"/>
    <property type="molecule type" value="Genomic_DNA"/>
</dbReference>
<accession>A0AAN7QBU5</accession>
<evidence type="ECO:0000313" key="6">
    <source>
        <dbReference type="Proteomes" id="UP001346149"/>
    </source>
</evidence>
<keyword evidence="2" id="KW-0804">Transcription</keyword>
<comment type="caution">
    <text evidence="5">The sequence shown here is derived from an EMBL/GenBank/DDBJ whole genome shotgun (WGS) entry which is preliminary data.</text>
</comment>
<evidence type="ECO:0000256" key="2">
    <source>
        <dbReference type="ARBA" id="ARBA00023163"/>
    </source>
</evidence>
<evidence type="ECO:0000256" key="3">
    <source>
        <dbReference type="PROSITE-ProRule" id="PRU01191"/>
    </source>
</evidence>
<dbReference type="AlphaFoldDB" id="A0AAN7QBU5"/>
<feature type="region of interest" description="Disordered" evidence="4">
    <location>
        <begin position="289"/>
        <end position="309"/>
    </location>
</feature>
<dbReference type="PANTHER" id="PTHR31636">
    <property type="entry name" value="OSJNBA0084A10.13 PROTEIN-RELATED"/>
    <property type="match status" value="1"/>
</dbReference>
<feature type="region of interest" description="Disordered" evidence="4">
    <location>
        <begin position="54"/>
        <end position="73"/>
    </location>
</feature>
<reference evidence="5 6" key="1">
    <citation type="journal article" date="2023" name="Hortic Res">
        <title>Pangenome of water caltrop reveals structural variations and asymmetric subgenome divergence after allopolyploidization.</title>
        <authorList>
            <person name="Zhang X."/>
            <person name="Chen Y."/>
            <person name="Wang L."/>
            <person name="Yuan Y."/>
            <person name="Fang M."/>
            <person name="Shi L."/>
            <person name="Lu R."/>
            <person name="Comes H.P."/>
            <person name="Ma Y."/>
            <person name="Chen Y."/>
            <person name="Huang G."/>
            <person name="Zhou Y."/>
            <person name="Zheng Z."/>
            <person name="Qiu Y."/>
        </authorList>
    </citation>
    <scope>NUCLEOTIDE SEQUENCE [LARGE SCALE GENOMIC DNA]</scope>
    <source>
        <strain evidence="5">F231</strain>
    </source>
</reference>
<comment type="similarity">
    <text evidence="3">Belongs to the GRAS family.</text>
</comment>
<name>A0AAN7QBU5_TRANT</name>
<feature type="region of interest" description="VHIID" evidence="3">
    <location>
        <begin position="396"/>
        <end position="461"/>
    </location>
</feature>